<dbReference type="AlphaFoldDB" id="A0AAE0K3Y7"/>
<reference evidence="1" key="2">
    <citation type="submission" date="2023-06" db="EMBL/GenBank/DDBJ databases">
        <authorList>
            <consortium name="Lawrence Berkeley National Laboratory"/>
            <person name="Haridas S."/>
            <person name="Hensen N."/>
            <person name="Bonometti L."/>
            <person name="Westerberg I."/>
            <person name="Brannstrom I.O."/>
            <person name="Guillou S."/>
            <person name="Cros-Aarteil S."/>
            <person name="Calhoun S."/>
            <person name="Kuo A."/>
            <person name="Mondo S."/>
            <person name="Pangilinan J."/>
            <person name="Riley R."/>
            <person name="Labutti K."/>
            <person name="Andreopoulos B."/>
            <person name="Lipzen A."/>
            <person name="Chen C."/>
            <person name="Yanf M."/>
            <person name="Daum C."/>
            <person name="Ng V."/>
            <person name="Clum A."/>
            <person name="Steindorff A."/>
            <person name="Ohm R."/>
            <person name="Martin F."/>
            <person name="Silar P."/>
            <person name="Natvig D."/>
            <person name="Lalanne C."/>
            <person name="Gautier V."/>
            <person name="Ament-Velasquez S.L."/>
            <person name="Kruys A."/>
            <person name="Hutchinson M.I."/>
            <person name="Powell A.J."/>
            <person name="Barry K."/>
            <person name="Miller A.N."/>
            <person name="Grigoriev I.V."/>
            <person name="Debuchy R."/>
            <person name="Gladieux P."/>
            <person name="Thoren M.H."/>
            <person name="Johannesson H."/>
        </authorList>
    </citation>
    <scope>NUCLEOTIDE SEQUENCE</scope>
    <source>
        <strain evidence="1">CBS 958.72</strain>
    </source>
</reference>
<reference evidence="1" key="1">
    <citation type="journal article" date="2023" name="Mol. Phylogenet. Evol.">
        <title>Genome-scale phylogeny and comparative genomics of the fungal order Sordariales.</title>
        <authorList>
            <person name="Hensen N."/>
            <person name="Bonometti L."/>
            <person name="Westerberg I."/>
            <person name="Brannstrom I.O."/>
            <person name="Guillou S."/>
            <person name="Cros-Aarteil S."/>
            <person name="Calhoun S."/>
            <person name="Haridas S."/>
            <person name="Kuo A."/>
            <person name="Mondo S."/>
            <person name="Pangilinan J."/>
            <person name="Riley R."/>
            <person name="LaButti K."/>
            <person name="Andreopoulos B."/>
            <person name="Lipzen A."/>
            <person name="Chen C."/>
            <person name="Yan M."/>
            <person name="Daum C."/>
            <person name="Ng V."/>
            <person name="Clum A."/>
            <person name="Steindorff A."/>
            <person name="Ohm R.A."/>
            <person name="Martin F."/>
            <person name="Silar P."/>
            <person name="Natvig D.O."/>
            <person name="Lalanne C."/>
            <person name="Gautier V."/>
            <person name="Ament-Velasquez S.L."/>
            <person name="Kruys A."/>
            <person name="Hutchinson M.I."/>
            <person name="Powell A.J."/>
            <person name="Barry K."/>
            <person name="Miller A.N."/>
            <person name="Grigoriev I.V."/>
            <person name="Debuchy R."/>
            <person name="Gladieux P."/>
            <person name="Hiltunen Thoren M."/>
            <person name="Johannesson H."/>
        </authorList>
    </citation>
    <scope>NUCLEOTIDE SEQUENCE</scope>
    <source>
        <strain evidence="1">CBS 958.72</strain>
    </source>
</reference>
<accession>A0AAE0K3Y7</accession>
<name>A0AAE0K3Y7_9PEZI</name>
<evidence type="ECO:0000313" key="1">
    <source>
        <dbReference type="EMBL" id="KAK3369080.1"/>
    </source>
</evidence>
<gene>
    <name evidence="1" type="ORF">B0T24DRAFT_631644</name>
</gene>
<protein>
    <submittedName>
        <fullName evidence="1">Uncharacterized protein</fullName>
    </submittedName>
</protein>
<organism evidence="1 2">
    <name type="scientific">Lasiosphaeria ovina</name>
    <dbReference type="NCBI Taxonomy" id="92902"/>
    <lineage>
        <taxon>Eukaryota</taxon>
        <taxon>Fungi</taxon>
        <taxon>Dikarya</taxon>
        <taxon>Ascomycota</taxon>
        <taxon>Pezizomycotina</taxon>
        <taxon>Sordariomycetes</taxon>
        <taxon>Sordariomycetidae</taxon>
        <taxon>Sordariales</taxon>
        <taxon>Lasiosphaeriaceae</taxon>
        <taxon>Lasiosphaeria</taxon>
    </lineage>
</organism>
<evidence type="ECO:0000313" key="2">
    <source>
        <dbReference type="Proteomes" id="UP001287356"/>
    </source>
</evidence>
<sequence>MRRKSETHRLTTLFPAMLCLISCYGEVSIDGHSDLGRITCPTLTLGCWARFAALPLLFAVGCSQAPIAARIQGIREAHKISAKHWASRVSNFAMD</sequence>
<proteinExistence type="predicted"/>
<comment type="caution">
    <text evidence="1">The sequence shown here is derived from an EMBL/GenBank/DDBJ whole genome shotgun (WGS) entry which is preliminary data.</text>
</comment>
<dbReference type="Proteomes" id="UP001287356">
    <property type="component" value="Unassembled WGS sequence"/>
</dbReference>
<keyword evidence="2" id="KW-1185">Reference proteome</keyword>
<dbReference type="EMBL" id="JAULSN010000006">
    <property type="protein sequence ID" value="KAK3369080.1"/>
    <property type="molecule type" value="Genomic_DNA"/>
</dbReference>